<accession>A0ABV6TET3</accession>
<evidence type="ECO:0000256" key="1">
    <source>
        <dbReference type="SAM" id="SignalP"/>
    </source>
</evidence>
<sequence length="168" mass="17285">MKARRGAVAAALGIVGIALTGCGVQPSGVVGAGEPASGLTRGMRLYFASDSGLRGVPLLDAEVKDLNSVVKLLAVGPPPAEQRDGLTSLIGKLGGYTVTGTGHRVTLRLDGPYAMSGRDQGTGQLVCTLARAQSVLDPKTRADDVEVTVRPKEGAALGPYRCAEFLNR</sequence>
<protein>
    <recommendedName>
        <fullName evidence="4">GerMN domain-containing protein</fullName>
    </recommendedName>
</protein>
<evidence type="ECO:0000313" key="3">
    <source>
        <dbReference type="Proteomes" id="UP001589887"/>
    </source>
</evidence>
<organism evidence="2 3">
    <name type="scientific">Streptomyces noboritoensis</name>
    <dbReference type="NCBI Taxonomy" id="67337"/>
    <lineage>
        <taxon>Bacteria</taxon>
        <taxon>Bacillati</taxon>
        <taxon>Actinomycetota</taxon>
        <taxon>Actinomycetes</taxon>
        <taxon>Kitasatosporales</taxon>
        <taxon>Streptomycetaceae</taxon>
        <taxon>Streptomyces</taxon>
    </lineage>
</organism>
<keyword evidence="1" id="KW-0732">Signal</keyword>
<feature type="chain" id="PRO_5046988165" description="GerMN domain-containing protein" evidence="1">
    <location>
        <begin position="21"/>
        <end position="168"/>
    </location>
</feature>
<keyword evidence="3" id="KW-1185">Reference proteome</keyword>
<feature type="signal peptide" evidence="1">
    <location>
        <begin position="1"/>
        <end position="20"/>
    </location>
</feature>
<evidence type="ECO:0008006" key="4">
    <source>
        <dbReference type="Google" id="ProtNLM"/>
    </source>
</evidence>
<dbReference type="Proteomes" id="UP001589887">
    <property type="component" value="Unassembled WGS sequence"/>
</dbReference>
<dbReference type="EMBL" id="JBHMQV010000001">
    <property type="protein sequence ID" value="MFC0842970.1"/>
    <property type="molecule type" value="Genomic_DNA"/>
</dbReference>
<proteinExistence type="predicted"/>
<dbReference type="PROSITE" id="PS51257">
    <property type="entry name" value="PROKAR_LIPOPROTEIN"/>
    <property type="match status" value="1"/>
</dbReference>
<reference evidence="2 3" key="1">
    <citation type="submission" date="2024-09" db="EMBL/GenBank/DDBJ databases">
        <authorList>
            <person name="Sun Q."/>
            <person name="Mori K."/>
        </authorList>
    </citation>
    <scope>NUCLEOTIDE SEQUENCE [LARGE SCALE GENOMIC DNA]</scope>
    <source>
        <strain evidence="2 3">JCM 4557</strain>
    </source>
</reference>
<comment type="caution">
    <text evidence="2">The sequence shown here is derived from an EMBL/GenBank/DDBJ whole genome shotgun (WGS) entry which is preliminary data.</text>
</comment>
<dbReference type="RefSeq" id="WP_394316767.1">
    <property type="nucleotide sequence ID" value="NZ_JBHMQV010000001.1"/>
</dbReference>
<name>A0ABV6TET3_9ACTN</name>
<evidence type="ECO:0000313" key="2">
    <source>
        <dbReference type="EMBL" id="MFC0842970.1"/>
    </source>
</evidence>
<gene>
    <name evidence="2" type="ORF">ACFH04_04325</name>
</gene>